<sequence length="103" mass="11599">MKRQHCPQPENFYSLCATQIQTSRVHLVGGTREDRMGRSHFRAVWLQKERGQNRPGDGFIPQNWGRCRPLKSSGPHRPPSLKIEPLSSATHLLLLHGIHTGGG</sequence>
<dbReference type="AlphaFoldDB" id="A0AAQ3X4A8"/>
<evidence type="ECO:0000256" key="1">
    <source>
        <dbReference type="SAM" id="MobiDB-lite"/>
    </source>
</evidence>
<protein>
    <submittedName>
        <fullName evidence="2">Uncharacterized protein</fullName>
    </submittedName>
</protein>
<evidence type="ECO:0000313" key="3">
    <source>
        <dbReference type="Proteomes" id="UP001341281"/>
    </source>
</evidence>
<dbReference type="Proteomes" id="UP001341281">
    <property type="component" value="Chromosome 07"/>
</dbReference>
<proteinExistence type="predicted"/>
<keyword evidence="3" id="KW-1185">Reference proteome</keyword>
<name>A0AAQ3X4A8_PASNO</name>
<accession>A0AAQ3X4A8</accession>
<gene>
    <name evidence="2" type="ORF">U9M48_032300</name>
</gene>
<organism evidence="2 3">
    <name type="scientific">Paspalum notatum var. saurae</name>
    <dbReference type="NCBI Taxonomy" id="547442"/>
    <lineage>
        <taxon>Eukaryota</taxon>
        <taxon>Viridiplantae</taxon>
        <taxon>Streptophyta</taxon>
        <taxon>Embryophyta</taxon>
        <taxon>Tracheophyta</taxon>
        <taxon>Spermatophyta</taxon>
        <taxon>Magnoliopsida</taxon>
        <taxon>Liliopsida</taxon>
        <taxon>Poales</taxon>
        <taxon>Poaceae</taxon>
        <taxon>PACMAD clade</taxon>
        <taxon>Panicoideae</taxon>
        <taxon>Andropogonodae</taxon>
        <taxon>Paspaleae</taxon>
        <taxon>Paspalinae</taxon>
        <taxon>Paspalum</taxon>
    </lineage>
</organism>
<feature type="region of interest" description="Disordered" evidence="1">
    <location>
        <begin position="52"/>
        <end position="79"/>
    </location>
</feature>
<evidence type="ECO:0000313" key="2">
    <source>
        <dbReference type="EMBL" id="WVZ85363.1"/>
    </source>
</evidence>
<dbReference type="EMBL" id="CP144751">
    <property type="protein sequence ID" value="WVZ85363.1"/>
    <property type="molecule type" value="Genomic_DNA"/>
</dbReference>
<reference evidence="2 3" key="1">
    <citation type="submission" date="2024-02" db="EMBL/GenBank/DDBJ databases">
        <title>High-quality chromosome-scale genome assembly of Pensacola bahiagrass (Paspalum notatum Flugge var. saurae).</title>
        <authorList>
            <person name="Vega J.M."/>
            <person name="Podio M."/>
            <person name="Orjuela J."/>
            <person name="Siena L.A."/>
            <person name="Pessino S.C."/>
            <person name="Combes M.C."/>
            <person name="Mariac C."/>
            <person name="Albertini E."/>
            <person name="Pupilli F."/>
            <person name="Ortiz J.P.A."/>
            <person name="Leblanc O."/>
        </authorList>
    </citation>
    <scope>NUCLEOTIDE SEQUENCE [LARGE SCALE GENOMIC DNA]</scope>
    <source>
        <strain evidence="2">R1</strain>
        <tissue evidence="2">Leaf</tissue>
    </source>
</reference>